<dbReference type="EMBL" id="KN572809">
    <property type="protein sequence ID" value="KHJ83573.1"/>
    <property type="molecule type" value="Genomic_DNA"/>
</dbReference>
<evidence type="ECO:0000313" key="1">
    <source>
        <dbReference type="EMBL" id="KHJ83573.1"/>
    </source>
</evidence>
<dbReference type="AlphaFoldDB" id="A0A0B1SE34"/>
<dbReference type="OrthoDB" id="5867707at2759"/>
<evidence type="ECO:0008006" key="3">
    <source>
        <dbReference type="Google" id="ProtNLM"/>
    </source>
</evidence>
<name>A0A0B1SE34_OESDE</name>
<reference evidence="1 2" key="1">
    <citation type="submission" date="2014-03" db="EMBL/GenBank/DDBJ databases">
        <title>Draft genome of the hookworm Oesophagostomum dentatum.</title>
        <authorList>
            <person name="Mitreva M."/>
        </authorList>
    </citation>
    <scope>NUCLEOTIDE SEQUENCE [LARGE SCALE GENOMIC DNA]</scope>
    <source>
        <strain evidence="1 2">OD-Hann</strain>
    </source>
</reference>
<evidence type="ECO:0000313" key="2">
    <source>
        <dbReference type="Proteomes" id="UP000053660"/>
    </source>
</evidence>
<organism evidence="1 2">
    <name type="scientific">Oesophagostomum dentatum</name>
    <name type="common">Nodular worm</name>
    <dbReference type="NCBI Taxonomy" id="61180"/>
    <lineage>
        <taxon>Eukaryota</taxon>
        <taxon>Metazoa</taxon>
        <taxon>Ecdysozoa</taxon>
        <taxon>Nematoda</taxon>
        <taxon>Chromadorea</taxon>
        <taxon>Rhabditida</taxon>
        <taxon>Rhabditina</taxon>
        <taxon>Rhabditomorpha</taxon>
        <taxon>Strongyloidea</taxon>
        <taxon>Strongylidae</taxon>
        <taxon>Oesophagostomum</taxon>
    </lineage>
</organism>
<gene>
    <name evidence="1" type="ORF">OESDEN_16726</name>
</gene>
<accession>A0A0B1SE34</accession>
<keyword evidence="2" id="KW-1185">Reference proteome</keyword>
<proteinExistence type="predicted"/>
<sequence length="75" mass="8793">MLIGRKDKDRCAKYWPRHQDSSPLHVCGLHIHNAGVSTSRDPIFRVTYIRITDDFGEEVGVFCFKELEVFFHEKI</sequence>
<dbReference type="Proteomes" id="UP000053660">
    <property type="component" value="Unassembled WGS sequence"/>
</dbReference>
<protein>
    <recommendedName>
        <fullName evidence="3">Tyrosine-protein phosphatase domain-containing protein</fullName>
    </recommendedName>
</protein>